<organism evidence="1 2">
    <name type="scientific">Stieleria magnilauensis</name>
    <dbReference type="NCBI Taxonomy" id="2527963"/>
    <lineage>
        <taxon>Bacteria</taxon>
        <taxon>Pseudomonadati</taxon>
        <taxon>Planctomycetota</taxon>
        <taxon>Planctomycetia</taxon>
        <taxon>Pirellulales</taxon>
        <taxon>Pirellulaceae</taxon>
        <taxon>Stieleria</taxon>
    </lineage>
</organism>
<accession>A0ABX5XQ12</accession>
<proteinExistence type="predicted"/>
<gene>
    <name evidence="1" type="ORF">TBK1r_30430</name>
</gene>
<evidence type="ECO:0000313" key="1">
    <source>
        <dbReference type="EMBL" id="QDV84098.1"/>
    </source>
</evidence>
<evidence type="ECO:0000313" key="2">
    <source>
        <dbReference type="Proteomes" id="UP000318081"/>
    </source>
</evidence>
<keyword evidence="2" id="KW-1185">Reference proteome</keyword>
<dbReference type="Proteomes" id="UP000318081">
    <property type="component" value="Chromosome"/>
</dbReference>
<reference evidence="1 2" key="1">
    <citation type="submission" date="2019-02" db="EMBL/GenBank/DDBJ databases">
        <title>Deep-cultivation of Planctomycetes and their phenomic and genomic characterization uncovers novel biology.</title>
        <authorList>
            <person name="Wiegand S."/>
            <person name="Jogler M."/>
            <person name="Boedeker C."/>
            <person name="Pinto D."/>
            <person name="Vollmers J."/>
            <person name="Rivas-Marin E."/>
            <person name="Kohn T."/>
            <person name="Peeters S.H."/>
            <person name="Heuer A."/>
            <person name="Rast P."/>
            <person name="Oberbeckmann S."/>
            <person name="Bunk B."/>
            <person name="Jeske O."/>
            <person name="Meyerdierks A."/>
            <person name="Storesund J.E."/>
            <person name="Kallscheuer N."/>
            <person name="Luecker S."/>
            <person name="Lage O.M."/>
            <person name="Pohl T."/>
            <person name="Merkel B.J."/>
            <person name="Hornburger P."/>
            <person name="Mueller R.-W."/>
            <person name="Bruemmer F."/>
            <person name="Labrenz M."/>
            <person name="Spormann A.M."/>
            <person name="Op den Camp H."/>
            <person name="Overmann J."/>
            <person name="Amann R."/>
            <person name="Jetten M.S.M."/>
            <person name="Mascher T."/>
            <person name="Medema M.H."/>
            <person name="Devos D.P."/>
            <person name="Kaster A.-K."/>
            <person name="Ovreas L."/>
            <person name="Rohde M."/>
            <person name="Galperin M.Y."/>
            <person name="Jogler C."/>
        </authorList>
    </citation>
    <scope>NUCLEOTIDE SEQUENCE [LARGE SCALE GENOMIC DNA]</scope>
    <source>
        <strain evidence="1 2">TBK1r</strain>
    </source>
</reference>
<protein>
    <submittedName>
        <fullName evidence="1">Uncharacterized protein</fullName>
    </submittedName>
</protein>
<dbReference type="EMBL" id="CP036432">
    <property type="protein sequence ID" value="QDV84098.1"/>
    <property type="molecule type" value="Genomic_DNA"/>
</dbReference>
<name>A0ABX5XQ12_9BACT</name>
<sequence>MTAGEPVGDSLRALAEQTSCRLKVDRASRSRLTSLSLVAVTFALLDKELGILPRTVLIGLRPRRRCCSLALGATLILRSLSPPPSTVGSARSIPPSLRSAKDGPLTFSNFQLLLFQLGTWNLKPETVLPLPAIVLRRTSCPRRVSVDGHPTRRAFGVLSCPKVRGRSCGKTKRPPIAAEVNSVL</sequence>